<feature type="transmembrane region" description="Helical" evidence="1">
    <location>
        <begin position="6"/>
        <end position="28"/>
    </location>
</feature>
<dbReference type="AlphaFoldDB" id="J0J1S9"/>
<reference evidence="2 3" key="1">
    <citation type="journal article" date="2013" name="Pathog. Dis.">
        <title>Genome sequences of 65 Helicobacter pylori strains isolated from asymptomatic individuals and patients with gastric cancer, peptic ulcer disease, or gastritis.</title>
        <authorList>
            <person name="Blanchard T.G."/>
            <person name="Czinn S.J."/>
            <person name="Correa P."/>
            <person name="Nakazawa T."/>
            <person name="Keelan M."/>
            <person name="Morningstar L."/>
            <person name="Santana-Cruz I."/>
            <person name="Maroo A."/>
            <person name="McCracken C."/>
            <person name="Shefchek K."/>
            <person name="Daugherty S."/>
            <person name="Song Y."/>
            <person name="Fraser C.M."/>
            <person name="Fricke W.F."/>
        </authorList>
    </citation>
    <scope>NUCLEOTIDE SEQUENCE [LARGE SCALE GENOMIC DNA]</scope>
    <source>
        <strain evidence="2 3">NQ4099</strain>
    </source>
</reference>
<keyword evidence="1" id="KW-1133">Transmembrane helix</keyword>
<name>J0J1S9_HELPX</name>
<dbReference type="Proteomes" id="UP000003402">
    <property type="component" value="Unassembled WGS sequence"/>
</dbReference>
<comment type="caution">
    <text evidence="2">The sequence shown here is derived from an EMBL/GenBank/DDBJ whole genome shotgun (WGS) entry which is preliminary data.</text>
</comment>
<dbReference type="PATRIC" id="fig|992026.3.peg.259"/>
<accession>J0J1S9</accession>
<proteinExistence type="predicted"/>
<gene>
    <name evidence="2" type="ORF">HPNQ4099_0267</name>
</gene>
<evidence type="ECO:0000313" key="3">
    <source>
        <dbReference type="Proteomes" id="UP000003402"/>
    </source>
</evidence>
<sequence length="49" mass="5551">MSTINFLRLLAVFLDSVFSMISLARFGVARKKVFYELKGMLILANLKAL</sequence>
<evidence type="ECO:0000313" key="2">
    <source>
        <dbReference type="EMBL" id="EJB31870.1"/>
    </source>
</evidence>
<keyword evidence="1" id="KW-0472">Membrane</keyword>
<evidence type="ECO:0000256" key="1">
    <source>
        <dbReference type="SAM" id="Phobius"/>
    </source>
</evidence>
<keyword evidence="1" id="KW-0812">Transmembrane</keyword>
<organism evidence="2 3">
    <name type="scientific">Helicobacter pylori NQ4099</name>
    <dbReference type="NCBI Taxonomy" id="992026"/>
    <lineage>
        <taxon>Bacteria</taxon>
        <taxon>Pseudomonadati</taxon>
        <taxon>Campylobacterota</taxon>
        <taxon>Epsilonproteobacteria</taxon>
        <taxon>Campylobacterales</taxon>
        <taxon>Helicobacteraceae</taxon>
        <taxon>Helicobacter</taxon>
    </lineage>
</organism>
<protein>
    <submittedName>
        <fullName evidence="2">Uncharacterized protein</fullName>
    </submittedName>
</protein>
<dbReference type="EMBL" id="AKNU01000001">
    <property type="protein sequence ID" value="EJB31870.1"/>
    <property type="molecule type" value="Genomic_DNA"/>
</dbReference>